<dbReference type="AlphaFoldDB" id="A0AAN8ILC5"/>
<proteinExistence type="predicted"/>
<keyword evidence="1" id="KW-0479">Metal-binding</keyword>
<evidence type="ECO:0000256" key="2">
    <source>
        <dbReference type="ARBA" id="ARBA00022833"/>
    </source>
</evidence>
<comment type="caution">
    <text evidence="8">The sequence shown here is derived from an EMBL/GenBank/DDBJ whole genome shotgun (WGS) entry which is preliminary data.</text>
</comment>
<keyword evidence="4" id="KW-0238">DNA-binding</keyword>
<gene>
    <name evidence="8" type="ORF">OHC33_006974</name>
</gene>
<dbReference type="GO" id="GO:0046872">
    <property type="term" value="F:metal ion binding"/>
    <property type="evidence" value="ECO:0007669"/>
    <property type="project" value="UniProtKB-KW"/>
</dbReference>
<reference evidence="8 9" key="1">
    <citation type="submission" date="2022-12" db="EMBL/GenBank/DDBJ databases">
        <title>Genomic features and morphological characterization of a novel Knufia sp. strain isolated from spacecraft assembly facility.</title>
        <authorList>
            <person name="Teixeira M."/>
            <person name="Chander A.M."/>
            <person name="Stajich J.E."/>
            <person name="Venkateswaran K."/>
        </authorList>
    </citation>
    <scope>NUCLEOTIDE SEQUENCE [LARGE SCALE GENOMIC DNA]</scope>
    <source>
        <strain evidence="8 9">FJI-L2-BK-P2</strain>
    </source>
</reference>
<name>A0AAN8ILC5_9EURO</name>
<keyword evidence="6" id="KW-0539">Nucleus</keyword>
<keyword evidence="3" id="KW-0805">Transcription regulation</keyword>
<evidence type="ECO:0000313" key="8">
    <source>
        <dbReference type="EMBL" id="KAK5952087.1"/>
    </source>
</evidence>
<dbReference type="Proteomes" id="UP001316803">
    <property type="component" value="Unassembled WGS sequence"/>
</dbReference>
<accession>A0AAN8ILC5</accession>
<keyword evidence="5" id="KW-0804">Transcription</keyword>
<keyword evidence="2" id="KW-0862">Zinc</keyword>
<keyword evidence="9" id="KW-1185">Reference proteome</keyword>
<evidence type="ECO:0000256" key="1">
    <source>
        <dbReference type="ARBA" id="ARBA00022723"/>
    </source>
</evidence>
<sequence length="590" mass="66540">MSALSFVLVQPGKRATAASKHEQRVGIHSHAQKVTQQRKRVKRLQEQEEKVRRVPAVAGRSNFNHGLAARLTDDRNVDTLIETVRHVPKYPHGLPTPSPEPDAYIARSFTNYSSWTEDHKYGVSMFIHVTVLDLNDNATNMAFWTQDVPALSQSWTCIRDIVSAIAAANQAIQDRDNKLILTALELHLKALAGLRKDVALLPLSAQVACCLLFDAFNLLRCDFVQAGGQVAIAKKLTSNLQLDAYLEDEKLPTVCDALARMDQTSAWSLWNPSNFLRYEGLRHAEPILHLDLLPIDTSTAMLEGLVESMGRLSRHFSGRIRRNLSWHAFVDPTSPLAQDVLHEFRIWKTQFDQYVSQHAKSEDRATRQQAELAWNFTYVTFTTGVLSCGEQIYDDPGYVPRYDRINDLAEQRFKESADFSRHANIKAFLQIIVPSLWLMTLICRHPQTRARSVAILKSRDYQEGEFNSVVAGRMAEAVIELETLGRPVQSASDVPAHNRICVEGIKYLAGAEEVVLRYSLASQRQTGSPEYEKRIPWKLEGDLVKLNNAIGALSQTCTLYRKARPSTACPGYIKPMYYKDELVPVLFGKP</sequence>
<dbReference type="GO" id="GO:0003677">
    <property type="term" value="F:DNA binding"/>
    <property type="evidence" value="ECO:0007669"/>
    <property type="project" value="UniProtKB-KW"/>
</dbReference>
<evidence type="ECO:0000256" key="5">
    <source>
        <dbReference type="ARBA" id="ARBA00023163"/>
    </source>
</evidence>
<organism evidence="8 9">
    <name type="scientific">Knufia fluminis</name>
    <dbReference type="NCBI Taxonomy" id="191047"/>
    <lineage>
        <taxon>Eukaryota</taxon>
        <taxon>Fungi</taxon>
        <taxon>Dikarya</taxon>
        <taxon>Ascomycota</taxon>
        <taxon>Pezizomycotina</taxon>
        <taxon>Eurotiomycetes</taxon>
        <taxon>Chaetothyriomycetidae</taxon>
        <taxon>Chaetothyriales</taxon>
        <taxon>Trichomeriaceae</taxon>
        <taxon>Knufia</taxon>
    </lineage>
</organism>
<dbReference type="PANTHER" id="PTHR36206:SF13">
    <property type="entry name" value="TRANSCRIPTIONAL REGULATORY PROTEIN MOC3"/>
    <property type="match status" value="1"/>
</dbReference>
<evidence type="ECO:0000256" key="4">
    <source>
        <dbReference type="ARBA" id="ARBA00023125"/>
    </source>
</evidence>
<evidence type="ECO:0000256" key="6">
    <source>
        <dbReference type="ARBA" id="ARBA00023242"/>
    </source>
</evidence>
<evidence type="ECO:0000313" key="9">
    <source>
        <dbReference type="Proteomes" id="UP001316803"/>
    </source>
</evidence>
<dbReference type="EMBL" id="JAKLMC020000017">
    <property type="protein sequence ID" value="KAK5952087.1"/>
    <property type="molecule type" value="Genomic_DNA"/>
</dbReference>
<dbReference type="PANTHER" id="PTHR36206">
    <property type="entry name" value="ASPERCRYPTIN BIOSYNTHESIS CLUSTER-SPECIFIC TRANSCRIPTION REGULATOR ATNN-RELATED"/>
    <property type="match status" value="1"/>
</dbReference>
<feature type="coiled-coil region" evidence="7">
    <location>
        <begin position="27"/>
        <end position="54"/>
    </location>
</feature>
<protein>
    <submittedName>
        <fullName evidence="8">Uncharacterized protein</fullName>
    </submittedName>
</protein>
<keyword evidence="7" id="KW-0175">Coiled coil</keyword>
<dbReference type="InterPro" id="IPR052360">
    <property type="entry name" value="Transcr_Regulatory_Proteins"/>
</dbReference>
<evidence type="ECO:0000256" key="3">
    <source>
        <dbReference type="ARBA" id="ARBA00023015"/>
    </source>
</evidence>
<evidence type="ECO:0000256" key="7">
    <source>
        <dbReference type="SAM" id="Coils"/>
    </source>
</evidence>